<dbReference type="AlphaFoldDB" id="A0A0F8XI30"/>
<dbReference type="PANTHER" id="PTHR30203">
    <property type="entry name" value="OUTER MEMBRANE CATION EFFLUX PROTEIN"/>
    <property type="match status" value="1"/>
</dbReference>
<evidence type="ECO:0008006" key="2">
    <source>
        <dbReference type="Google" id="ProtNLM"/>
    </source>
</evidence>
<feature type="non-terminal residue" evidence="1">
    <location>
        <position position="377"/>
    </location>
</feature>
<dbReference type="PANTHER" id="PTHR30203:SF24">
    <property type="entry name" value="BLR4935 PROTEIN"/>
    <property type="match status" value="1"/>
</dbReference>
<dbReference type="Gene3D" id="1.20.1600.10">
    <property type="entry name" value="Outer membrane efflux proteins (OEP)"/>
    <property type="match status" value="1"/>
</dbReference>
<dbReference type="GO" id="GO:0015562">
    <property type="term" value="F:efflux transmembrane transporter activity"/>
    <property type="evidence" value="ECO:0007669"/>
    <property type="project" value="InterPro"/>
</dbReference>
<feature type="non-terminal residue" evidence="1">
    <location>
        <position position="1"/>
    </location>
</feature>
<dbReference type="SUPFAM" id="SSF56954">
    <property type="entry name" value="Outer membrane efflux proteins (OEP)"/>
    <property type="match status" value="1"/>
</dbReference>
<dbReference type="InterPro" id="IPR010131">
    <property type="entry name" value="MdtP/NodT-like"/>
</dbReference>
<organism evidence="1">
    <name type="scientific">marine sediment metagenome</name>
    <dbReference type="NCBI Taxonomy" id="412755"/>
    <lineage>
        <taxon>unclassified sequences</taxon>
        <taxon>metagenomes</taxon>
        <taxon>ecological metagenomes</taxon>
    </lineage>
</organism>
<accession>A0A0F8XI30</accession>
<proteinExistence type="predicted"/>
<protein>
    <recommendedName>
        <fullName evidence="2">Outer membrane efflux protein</fullName>
    </recommendedName>
</protein>
<dbReference type="EMBL" id="LAZR01058973">
    <property type="protein sequence ID" value="KKK68777.1"/>
    <property type="molecule type" value="Genomic_DNA"/>
</dbReference>
<reference evidence="1" key="1">
    <citation type="journal article" date="2015" name="Nature">
        <title>Complex archaea that bridge the gap between prokaryotes and eukaryotes.</title>
        <authorList>
            <person name="Spang A."/>
            <person name="Saw J.H."/>
            <person name="Jorgensen S.L."/>
            <person name="Zaremba-Niedzwiedzka K."/>
            <person name="Martijn J."/>
            <person name="Lind A.E."/>
            <person name="van Eijk R."/>
            <person name="Schleper C."/>
            <person name="Guy L."/>
            <person name="Ettema T.J."/>
        </authorList>
    </citation>
    <scope>NUCLEOTIDE SEQUENCE</scope>
</reference>
<gene>
    <name evidence="1" type="ORF">LCGC14_2940650</name>
</gene>
<name>A0A0F8XI30_9ZZZZ</name>
<evidence type="ECO:0000313" key="1">
    <source>
        <dbReference type="EMBL" id="KKK68777.1"/>
    </source>
</evidence>
<comment type="caution">
    <text evidence="1">The sequence shown here is derived from an EMBL/GenBank/DDBJ whole genome shotgun (WGS) entry which is preliminary data.</text>
</comment>
<sequence length="377" mass="41920">FAAEMPADEPLPELNSLTPQVEVAGDGEALQEMDVPEVLEYALDHHPILRAREQEVDVARAQLVTAGLLPNPQLVMDTESPVHQNDPTELTTRVTFTIPTGGKMRRRKAVAEAGIRRARQTLSREAETVLLDAADAAIEVLYLQELLSLNKQYHAEAVKRANAEVLGLSGQLELGLADKIEVDIDSVLAEVESVETDTRLTGARVVLSRAIGMPPGVFVRMRGALTEACLTLTESHRLHDLAHAEAKPDLVLGPRYQDPLGEDDDRIGVRFNMDLPIFDRNQGEILESAARIRANRALLETARLSSINDVVAAYMKLRSIQTGAKLFETRTVDLISRYKDLIRDPDIRQGISASQTAEIQQELLTFRKRHLDLRYQY</sequence>